<dbReference type="Proteomes" id="UP000733379">
    <property type="component" value="Unassembled WGS sequence"/>
</dbReference>
<dbReference type="InterPro" id="IPR036188">
    <property type="entry name" value="FAD/NAD-bd_sf"/>
</dbReference>
<dbReference type="InterPro" id="IPR050641">
    <property type="entry name" value="RIFMO-like"/>
</dbReference>
<feature type="domain" description="FAD-binding" evidence="4">
    <location>
        <begin position="2"/>
        <end position="327"/>
    </location>
</feature>
<protein>
    <submittedName>
        <fullName evidence="5">FAD-dependent monooxygenase</fullName>
    </submittedName>
</protein>
<keyword evidence="5" id="KW-0503">Monooxygenase</keyword>
<dbReference type="PANTHER" id="PTHR43004">
    <property type="entry name" value="TRK SYSTEM POTASSIUM UPTAKE PROTEIN"/>
    <property type="match status" value="1"/>
</dbReference>
<evidence type="ECO:0000259" key="4">
    <source>
        <dbReference type="Pfam" id="PF01494"/>
    </source>
</evidence>
<keyword evidence="2" id="KW-0285">Flavoprotein</keyword>
<dbReference type="Gene3D" id="3.40.30.120">
    <property type="match status" value="1"/>
</dbReference>
<dbReference type="PRINTS" id="PR00420">
    <property type="entry name" value="RNGMNOXGNASE"/>
</dbReference>
<evidence type="ECO:0000313" key="5">
    <source>
        <dbReference type="EMBL" id="MBU3062938.1"/>
    </source>
</evidence>
<keyword evidence="6" id="KW-1185">Reference proteome</keyword>
<gene>
    <name evidence="5" type="ORF">KO481_15570</name>
</gene>
<evidence type="ECO:0000256" key="3">
    <source>
        <dbReference type="ARBA" id="ARBA00022827"/>
    </source>
</evidence>
<name>A0ABS6B117_9NOCA</name>
<dbReference type="GO" id="GO:0004497">
    <property type="term" value="F:monooxygenase activity"/>
    <property type="evidence" value="ECO:0007669"/>
    <property type="project" value="UniProtKB-KW"/>
</dbReference>
<comment type="cofactor">
    <cofactor evidence="1">
        <name>FAD</name>
        <dbReference type="ChEBI" id="CHEBI:57692"/>
    </cofactor>
</comment>
<evidence type="ECO:0000256" key="1">
    <source>
        <dbReference type="ARBA" id="ARBA00001974"/>
    </source>
</evidence>
<dbReference type="RefSeq" id="WP_215917803.1">
    <property type="nucleotide sequence ID" value="NZ_JAHKNI010000004.1"/>
</dbReference>
<dbReference type="Pfam" id="PF01494">
    <property type="entry name" value="FAD_binding_3"/>
    <property type="match status" value="1"/>
</dbReference>
<keyword evidence="5" id="KW-0560">Oxidoreductase</keyword>
<reference evidence="5 6" key="1">
    <citation type="submission" date="2021-06" db="EMBL/GenBank/DDBJ databases">
        <title>Actinomycetes sequencing.</title>
        <authorList>
            <person name="Shan Q."/>
        </authorList>
    </citation>
    <scope>NUCLEOTIDE SEQUENCE [LARGE SCALE GENOMIC DNA]</scope>
    <source>
        <strain evidence="5 6">NEAU-G5</strain>
    </source>
</reference>
<dbReference type="SUPFAM" id="SSF51905">
    <property type="entry name" value="FAD/NAD(P)-binding domain"/>
    <property type="match status" value="1"/>
</dbReference>
<dbReference type="Pfam" id="PF21274">
    <property type="entry name" value="Rng_hyd_C"/>
    <property type="match status" value="1"/>
</dbReference>
<comment type="caution">
    <text evidence="5">The sequence shown here is derived from an EMBL/GenBank/DDBJ whole genome shotgun (WGS) entry which is preliminary data.</text>
</comment>
<dbReference type="EMBL" id="JAHKNI010000004">
    <property type="protein sequence ID" value="MBU3062938.1"/>
    <property type="molecule type" value="Genomic_DNA"/>
</dbReference>
<dbReference type="InterPro" id="IPR002938">
    <property type="entry name" value="FAD-bd"/>
</dbReference>
<dbReference type="Gene3D" id="3.50.50.60">
    <property type="entry name" value="FAD/NAD(P)-binding domain"/>
    <property type="match status" value="1"/>
</dbReference>
<dbReference type="Gene3D" id="3.30.70.2450">
    <property type="match status" value="1"/>
</dbReference>
<organism evidence="5 6">
    <name type="scientific">Nocardia albiluteola</name>
    <dbReference type="NCBI Taxonomy" id="2842303"/>
    <lineage>
        <taxon>Bacteria</taxon>
        <taxon>Bacillati</taxon>
        <taxon>Actinomycetota</taxon>
        <taxon>Actinomycetes</taxon>
        <taxon>Mycobacteriales</taxon>
        <taxon>Nocardiaceae</taxon>
        <taxon>Nocardia</taxon>
    </lineage>
</organism>
<accession>A0ABS6B117</accession>
<evidence type="ECO:0000313" key="6">
    <source>
        <dbReference type="Proteomes" id="UP000733379"/>
    </source>
</evidence>
<proteinExistence type="predicted"/>
<dbReference type="PANTHER" id="PTHR43004:SF19">
    <property type="entry name" value="BINDING MONOOXYGENASE, PUTATIVE (JCVI)-RELATED"/>
    <property type="match status" value="1"/>
</dbReference>
<keyword evidence="3" id="KW-0274">FAD</keyword>
<evidence type="ECO:0000256" key="2">
    <source>
        <dbReference type="ARBA" id="ARBA00022630"/>
    </source>
</evidence>
<sequence>MIIAGAGPTGLTLATELRRGGVQVVLLDRRADRGVEGSRAAGMQPRTVEMLDQRGIADRFLAYGPPLNLGNFAGISLDYSRLPSRYPHAYNIMQADTERILETVAAELGAPVRWSAEVTGLRQDTDGVEVTVTGPGGIETLRGSYLVGCDGGRSAVRKLTGIGFPGTDPAMTCLIGDVELDEPPQRPMFLERREAGLITAIGFRPGWYRIVTSERERAAAPGDPVTLEELRASTLRVAGTDFGMHSPRWLSHFTDAVRQAERYRSGHVLLAGDAAHIHLPAGGQGMNMGMQDAFNLGWKLAAVLRGEAPDELLDTYHDERHAADADILKLIRAQSILCQPDPKLHDLLELMARLIGFDDVNRYLAATVSGLDLRYPITGDHPLLGRRVPDADITTTTGDKRIYDLLHAARPVLLDLSNTTGLADAASEWTDRIAIARAEGSGAPWALPDGGSIPEPAALLIRPDGYLAWVADGDPNLVALQHALTSWCGPATSRVGALDRA</sequence>